<evidence type="ECO:0000313" key="6">
    <source>
        <dbReference type="Proteomes" id="UP001597079"/>
    </source>
</evidence>
<sequence length="406" mass="45761">MKRLKRIVPGVTALLLCCGLSVTTPAYADTLFDEQSQLGQLHNEEGLNQQDITQATQQARKIQAKMGSYQKLIDSINQQITVNKHQTHSTQVRLSQINAQLSAMQKQLSVAQNELDALVRALYEDGTVSYLAVLFQATSFSDLLSRAYDMTLIIEYQQNLAHQIVSLNANVITESKQQTKVYQELISKRDQLQSLENVDLNLQATQKKFLDQTTSRIQADKLKQRVLTTQMQLTQSQIQQILAQIYQQQRAIDTTVPVIPEEDLDYQNISPEALYQYVQAHNSTFSLQDIETICQAGKTYDVNPVLLVAITGQEQSFVPPGPDANLIRNNPFNVYYSWQVYNTNLADAANIAADTLRHKLSTPPPQGENPIIWANDPRNPWGIYAKDRNWAYGVLNIYDDITSAVG</sequence>
<name>A0ABW4JLM9_9BACL</name>
<dbReference type="Pfam" id="PF24568">
    <property type="entry name" value="CC_PcsB"/>
    <property type="match status" value="1"/>
</dbReference>
<evidence type="ECO:0000256" key="2">
    <source>
        <dbReference type="SAM" id="Coils"/>
    </source>
</evidence>
<reference evidence="6" key="1">
    <citation type="journal article" date="2019" name="Int. J. Syst. Evol. Microbiol.">
        <title>The Global Catalogue of Microorganisms (GCM) 10K type strain sequencing project: providing services to taxonomists for standard genome sequencing and annotation.</title>
        <authorList>
            <consortium name="The Broad Institute Genomics Platform"/>
            <consortium name="The Broad Institute Genome Sequencing Center for Infectious Disease"/>
            <person name="Wu L."/>
            <person name="Ma J."/>
        </authorList>
    </citation>
    <scope>NUCLEOTIDE SEQUENCE [LARGE SCALE GENOMIC DNA]</scope>
    <source>
        <strain evidence="6">CGMCC 1.12286</strain>
    </source>
</reference>
<keyword evidence="5" id="KW-0378">Hydrolase</keyword>
<keyword evidence="6" id="KW-1185">Reference proteome</keyword>
<dbReference type="GO" id="GO:0016787">
    <property type="term" value="F:hydrolase activity"/>
    <property type="evidence" value="ECO:0007669"/>
    <property type="project" value="UniProtKB-KW"/>
</dbReference>
<protein>
    <submittedName>
        <fullName evidence="5">Murein hydrolase activator EnvC family protein</fullName>
    </submittedName>
</protein>
<evidence type="ECO:0000313" key="5">
    <source>
        <dbReference type="EMBL" id="MFD1676030.1"/>
    </source>
</evidence>
<accession>A0ABW4JLM9</accession>
<dbReference type="Proteomes" id="UP001597079">
    <property type="component" value="Unassembled WGS sequence"/>
</dbReference>
<comment type="caution">
    <text evidence="5">The sequence shown here is derived from an EMBL/GenBank/DDBJ whole genome shotgun (WGS) entry which is preliminary data.</text>
</comment>
<proteinExistence type="predicted"/>
<evidence type="ECO:0000256" key="1">
    <source>
        <dbReference type="ARBA" id="ARBA00022729"/>
    </source>
</evidence>
<gene>
    <name evidence="5" type="ORF">ACFSB2_15100</name>
</gene>
<dbReference type="EMBL" id="JBHUCX010000043">
    <property type="protein sequence ID" value="MFD1676030.1"/>
    <property type="molecule type" value="Genomic_DNA"/>
</dbReference>
<dbReference type="InterPro" id="IPR057309">
    <property type="entry name" value="PcsB_CC"/>
</dbReference>
<dbReference type="RefSeq" id="WP_377943923.1">
    <property type="nucleotide sequence ID" value="NZ_JBHUCX010000043.1"/>
</dbReference>
<feature type="coiled-coil region" evidence="2">
    <location>
        <begin position="94"/>
        <end position="121"/>
    </location>
</feature>
<dbReference type="Gene3D" id="6.10.250.3150">
    <property type="match status" value="1"/>
</dbReference>
<organism evidence="5 6">
    <name type="scientific">Alicyclobacillus fodiniaquatilis</name>
    <dbReference type="NCBI Taxonomy" id="1661150"/>
    <lineage>
        <taxon>Bacteria</taxon>
        <taxon>Bacillati</taxon>
        <taxon>Bacillota</taxon>
        <taxon>Bacilli</taxon>
        <taxon>Bacillales</taxon>
        <taxon>Alicyclobacillaceae</taxon>
        <taxon>Alicyclobacillus</taxon>
    </lineage>
</organism>
<evidence type="ECO:0000259" key="4">
    <source>
        <dbReference type="Pfam" id="PF24568"/>
    </source>
</evidence>
<evidence type="ECO:0000256" key="3">
    <source>
        <dbReference type="SAM" id="SignalP"/>
    </source>
</evidence>
<feature type="signal peptide" evidence="3">
    <location>
        <begin position="1"/>
        <end position="28"/>
    </location>
</feature>
<keyword evidence="1 3" id="KW-0732">Signal</keyword>
<feature type="chain" id="PRO_5046833437" evidence="3">
    <location>
        <begin position="29"/>
        <end position="406"/>
    </location>
</feature>
<feature type="domain" description="Peptidoglycan hydrolase PcsB coiled-coil" evidence="4">
    <location>
        <begin position="112"/>
        <end position="163"/>
    </location>
</feature>
<keyword evidence="2" id="KW-0175">Coiled coil</keyword>